<feature type="compositionally biased region" description="Pro residues" evidence="1">
    <location>
        <begin position="779"/>
        <end position="789"/>
    </location>
</feature>
<evidence type="ECO:0000313" key="2">
    <source>
        <dbReference type="EMBL" id="KAK3902535.1"/>
    </source>
</evidence>
<feature type="compositionally biased region" description="Low complexity" evidence="1">
    <location>
        <begin position="623"/>
        <end position="636"/>
    </location>
</feature>
<keyword evidence="3" id="KW-1185">Reference proteome</keyword>
<feature type="compositionally biased region" description="Acidic residues" evidence="1">
    <location>
        <begin position="577"/>
        <end position="593"/>
    </location>
</feature>
<protein>
    <submittedName>
        <fullName evidence="2">Uncharacterized protein</fullName>
    </submittedName>
</protein>
<feature type="region of interest" description="Disordered" evidence="1">
    <location>
        <begin position="851"/>
        <end position="978"/>
    </location>
</feature>
<feature type="compositionally biased region" description="Polar residues" evidence="1">
    <location>
        <begin position="55"/>
        <end position="64"/>
    </location>
</feature>
<gene>
    <name evidence="2" type="ORF">C8A05DRAFT_44059</name>
</gene>
<feature type="region of interest" description="Disordered" evidence="1">
    <location>
        <begin position="620"/>
        <end position="667"/>
    </location>
</feature>
<organism evidence="2 3">
    <name type="scientific">Staphylotrichum tortipilum</name>
    <dbReference type="NCBI Taxonomy" id="2831512"/>
    <lineage>
        <taxon>Eukaryota</taxon>
        <taxon>Fungi</taxon>
        <taxon>Dikarya</taxon>
        <taxon>Ascomycota</taxon>
        <taxon>Pezizomycotina</taxon>
        <taxon>Sordariomycetes</taxon>
        <taxon>Sordariomycetidae</taxon>
        <taxon>Sordariales</taxon>
        <taxon>Chaetomiaceae</taxon>
        <taxon>Staphylotrichum</taxon>
    </lineage>
</organism>
<evidence type="ECO:0000256" key="1">
    <source>
        <dbReference type="SAM" id="MobiDB-lite"/>
    </source>
</evidence>
<feature type="compositionally biased region" description="Low complexity" evidence="1">
    <location>
        <begin position="896"/>
        <end position="913"/>
    </location>
</feature>
<feature type="region of interest" description="Disordered" evidence="1">
    <location>
        <begin position="565"/>
        <end position="596"/>
    </location>
</feature>
<reference evidence="2" key="1">
    <citation type="journal article" date="2023" name="Mol. Phylogenet. Evol.">
        <title>Genome-scale phylogeny and comparative genomics of the fungal order Sordariales.</title>
        <authorList>
            <person name="Hensen N."/>
            <person name="Bonometti L."/>
            <person name="Westerberg I."/>
            <person name="Brannstrom I.O."/>
            <person name="Guillou S."/>
            <person name="Cros-Aarteil S."/>
            <person name="Calhoun S."/>
            <person name="Haridas S."/>
            <person name="Kuo A."/>
            <person name="Mondo S."/>
            <person name="Pangilinan J."/>
            <person name="Riley R."/>
            <person name="LaButti K."/>
            <person name="Andreopoulos B."/>
            <person name="Lipzen A."/>
            <person name="Chen C."/>
            <person name="Yan M."/>
            <person name="Daum C."/>
            <person name="Ng V."/>
            <person name="Clum A."/>
            <person name="Steindorff A."/>
            <person name="Ohm R.A."/>
            <person name="Martin F."/>
            <person name="Silar P."/>
            <person name="Natvig D.O."/>
            <person name="Lalanne C."/>
            <person name="Gautier V."/>
            <person name="Ament-Velasquez S.L."/>
            <person name="Kruys A."/>
            <person name="Hutchinson M.I."/>
            <person name="Powell A.J."/>
            <person name="Barry K."/>
            <person name="Miller A.N."/>
            <person name="Grigoriev I.V."/>
            <person name="Debuchy R."/>
            <person name="Gladieux P."/>
            <person name="Hiltunen Thoren M."/>
            <person name="Johannesson H."/>
        </authorList>
    </citation>
    <scope>NUCLEOTIDE SEQUENCE</scope>
    <source>
        <strain evidence="2">CBS 103.79</strain>
    </source>
</reference>
<feature type="region of interest" description="Disordered" evidence="1">
    <location>
        <begin position="265"/>
        <end position="292"/>
    </location>
</feature>
<proteinExistence type="predicted"/>
<accession>A0AAN6MLA4</accession>
<feature type="region of interest" description="Disordered" evidence="1">
    <location>
        <begin position="334"/>
        <end position="363"/>
    </location>
</feature>
<name>A0AAN6MLA4_9PEZI</name>
<comment type="caution">
    <text evidence="2">The sequence shown here is derived from an EMBL/GenBank/DDBJ whole genome shotgun (WGS) entry which is preliminary data.</text>
</comment>
<dbReference type="Proteomes" id="UP001303889">
    <property type="component" value="Unassembled WGS sequence"/>
</dbReference>
<dbReference type="EMBL" id="MU855503">
    <property type="protein sequence ID" value="KAK3902535.1"/>
    <property type="molecule type" value="Genomic_DNA"/>
</dbReference>
<dbReference type="AlphaFoldDB" id="A0AAN6MLA4"/>
<reference evidence="2" key="2">
    <citation type="submission" date="2023-05" db="EMBL/GenBank/DDBJ databases">
        <authorList>
            <consortium name="Lawrence Berkeley National Laboratory"/>
            <person name="Steindorff A."/>
            <person name="Hensen N."/>
            <person name="Bonometti L."/>
            <person name="Westerberg I."/>
            <person name="Brannstrom I.O."/>
            <person name="Guillou S."/>
            <person name="Cros-Aarteil S."/>
            <person name="Calhoun S."/>
            <person name="Haridas S."/>
            <person name="Kuo A."/>
            <person name="Mondo S."/>
            <person name="Pangilinan J."/>
            <person name="Riley R."/>
            <person name="Labutti K."/>
            <person name="Andreopoulos B."/>
            <person name="Lipzen A."/>
            <person name="Chen C."/>
            <person name="Yanf M."/>
            <person name="Daum C."/>
            <person name="Ng V."/>
            <person name="Clum A."/>
            <person name="Ohm R."/>
            <person name="Martin F."/>
            <person name="Silar P."/>
            <person name="Natvig D."/>
            <person name="Lalanne C."/>
            <person name="Gautier V."/>
            <person name="Ament-Velasquez S.L."/>
            <person name="Kruys A."/>
            <person name="Hutchinson M.I."/>
            <person name="Powell A.J."/>
            <person name="Barry K."/>
            <person name="Miller A.N."/>
            <person name="Grigoriev I.V."/>
            <person name="Debuchy R."/>
            <person name="Gladieux P."/>
            <person name="Thoren M.H."/>
            <person name="Johannesson H."/>
        </authorList>
    </citation>
    <scope>NUCLEOTIDE SEQUENCE</scope>
    <source>
        <strain evidence="2">CBS 103.79</strain>
    </source>
</reference>
<feature type="region of interest" description="Disordered" evidence="1">
    <location>
        <begin position="1"/>
        <end position="71"/>
    </location>
</feature>
<feature type="compositionally biased region" description="Pro residues" evidence="1">
    <location>
        <begin position="647"/>
        <end position="663"/>
    </location>
</feature>
<feature type="region of interest" description="Disordered" evidence="1">
    <location>
        <begin position="703"/>
        <end position="725"/>
    </location>
</feature>
<sequence length="978" mass="105693">MSQQSRSAFDTPDMDDTVSEGLTAAQQVPPTRASAAASGRGRGRGRWARTKSTRVTKPAQQKTTAGRGRRHKVYDSLKAQAAHERTQELKQAYSAVVKLVKPAAQEIADRSVNELIEDPNLYKQVPEYDTCKTFLRERHQDTIRQADAALQHGLAMAEHVWKAQVEKVQQEFTTKLDELCYERYGQLLRKLEILEYLYDNGLPVDLAALEDDRYDFRSMTEEDANNQGVFHETEDGVEVPHSGLTITQLMVKPQTLPLDAARKAEGLPEGQPAPKVAATPKGADAVPQMPRHPAGLLGAAEAIEESAATTPDSGSNAPTPAAVTDAIDEPVAPARAEQRAASGVATPADGPELPFPRGASDPDEYGVRLISRRPNRLDVPNNRIMVPNLFEWNDVDIGFRDSTNCVQKGATKQRRGKYLGRPGSNYLFVDRRVGIWDSTLAAGELDEELVKKYKVHPTLGIPLPDSVNEWEPPKPMANGWKPIVFVPPDGIAIHTSRSIEPTHMEQEATLVERRTDLAQTLRTFCDQEGISAEEVAPDAELTEKHRADMLAARGIDPAQVIVQSEPPSQAQSPTPEPEPEPEPEAEPEPEPEAAAEQRTPFTQFAHHVLGAAATIEAEEDATRMAAAKRPAAPSRPYDAIRDVFTETPPPPAAQEAPPAPAPPAEDSANLSFLANAALQGEPANRAAHAEPMQYAERMMGHGEYEQPSPVEYPRQPVEYAPQPQSEPAYFARQDGQPAHMEATRNHDFLRTALNPQPPISHTHGIPPPAQEYAGVSVAPPAPAPGPGPTPASHAPGGRTPFSSTGAAKGLPALRPMRSLLNEPPVYPEPQVNPGMHHGSMVARPFHNAYSQPLPGSLQAPPLAPMGPSLGRRMSTPPPFHPSMGAQPLGPAPQPAHQPLAPATGPSTPSAASSKYRKLEPAPTPPHRMSYSGTGQELRTDYSAIRGWTHNNIRKTSRSASKGDAAHANTGANSDEPAA</sequence>
<evidence type="ECO:0000313" key="3">
    <source>
        <dbReference type="Proteomes" id="UP001303889"/>
    </source>
</evidence>
<feature type="region of interest" description="Disordered" evidence="1">
    <location>
        <begin position="751"/>
        <end position="809"/>
    </location>
</feature>
<feature type="compositionally biased region" description="Basic residues" evidence="1">
    <location>
        <begin position="41"/>
        <end position="54"/>
    </location>
</feature>